<reference evidence="5" key="1">
    <citation type="journal article" date="2019" name="Int. J. Syst. Evol. Microbiol.">
        <title>The Global Catalogue of Microorganisms (GCM) 10K type strain sequencing project: providing services to taxonomists for standard genome sequencing and annotation.</title>
        <authorList>
            <consortium name="The Broad Institute Genomics Platform"/>
            <consortium name="The Broad Institute Genome Sequencing Center for Infectious Disease"/>
            <person name="Wu L."/>
            <person name="Ma J."/>
        </authorList>
    </citation>
    <scope>NUCLEOTIDE SEQUENCE [LARGE SCALE GENOMIC DNA]</scope>
    <source>
        <strain evidence="5">CCUG 53270</strain>
    </source>
</reference>
<dbReference type="SUPFAM" id="SSF55874">
    <property type="entry name" value="ATPase domain of HSP90 chaperone/DNA topoisomerase II/histidine kinase"/>
    <property type="match status" value="1"/>
</dbReference>
<dbReference type="PANTHER" id="PTHR34220:SF7">
    <property type="entry name" value="SENSOR HISTIDINE KINASE YPDA"/>
    <property type="match status" value="1"/>
</dbReference>
<dbReference type="RefSeq" id="WP_345589273.1">
    <property type="nucleotide sequence ID" value="NZ_BAABJG010000015.1"/>
</dbReference>
<keyword evidence="1" id="KW-0812">Transmembrane</keyword>
<keyword evidence="5" id="KW-1185">Reference proteome</keyword>
<evidence type="ECO:0000313" key="4">
    <source>
        <dbReference type="EMBL" id="MFD1223180.1"/>
    </source>
</evidence>
<dbReference type="EMBL" id="JBHTLU010000031">
    <property type="protein sequence ID" value="MFD1223180.1"/>
    <property type="molecule type" value="Genomic_DNA"/>
</dbReference>
<dbReference type="Gene3D" id="3.30.565.10">
    <property type="entry name" value="Histidine kinase-like ATPase, C-terminal domain"/>
    <property type="match status" value="1"/>
</dbReference>
<sequence length="613" mass="69836">MGVNLNKPHIGRSLKIKFFVNNLRNILALCLIPLLLLGSLSIVISQRYTRVDAEQNQEKLLNQYNELFQVVASEIDSLSLSFNTNPKIADKLYNILTKTNYSYEDAESLFYLKHIIDVSANSRPYVHSIYVYYPNDQQRFLSSREGLVNLQSYLDKSWYDSYLNLADTAGFTTEVRSLHNYAFESTPTDVVSIYKLINDRNNISKKGVIVLNLSPDYFIKSFPSLSEYPNRSFYITDDHNRVIMQSGGTAYDQMLSSLRLPGQFDTLQQDNGIYHLTVKKAPRLNWNLISVVPRKSLYSLSFTLIIITCLLSVAALALCALAALWLTGKNYRQVYGILHLLESADAPDTPDTMEANPNQGHDIYAFIITHILESFLEQKYLKIQLSERLYRMQALEFKALQSQINPHFLYNTLNSIYWKTFQLTGSTNAPSRMIELLTAILQYTLDSSAKVVRLEEEIAHTVSYVEIQQIRYKDRFQVIWDDIGPFSDCEVVKLSMQPLLENSIQYGMEHTSRLLVKFKFRVQHGTLKVTIIDNGGGIGKQQLAQIRSVLDSDEDSGRHIGLSNTNKRIMLQYGETSGIKILSRKGWGTAVTLHFPQPSAAQADTLLMNDMGN</sequence>
<dbReference type="GO" id="GO:0004673">
    <property type="term" value="F:protein histidine kinase activity"/>
    <property type="evidence" value="ECO:0007669"/>
    <property type="project" value="UniProtKB-EC"/>
</dbReference>
<protein>
    <submittedName>
        <fullName evidence="4">Sensor histidine kinase</fullName>
        <ecNumber evidence="4">2.7.13.3</ecNumber>
    </submittedName>
</protein>
<evidence type="ECO:0000259" key="2">
    <source>
        <dbReference type="Pfam" id="PF02518"/>
    </source>
</evidence>
<keyword evidence="4" id="KW-0808">Transferase</keyword>
<dbReference type="InterPro" id="IPR050640">
    <property type="entry name" value="Bact_2-comp_sensor_kinase"/>
</dbReference>
<keyword evidence="4" id="KW-0418">Kinase</keyword>
<dbReference type="EC" id="2.7.13.3" evidence="4"/>
<keyword evidence="1" id="KW-1133">Transmembrane helix</keyword>
<dbReference type="InterPro" id="IPR010559">
    <property type="entry name" value="Sig_transdc_His_kin_internal"/>
</dbReference>
<dbReference type="Pfam" id="PF02518">
    <property type="entry name" value="HATPase_c"/>
    <property type="match status" value="1"/>
</dbReference>
<feature type="transmembrane region" description="Helical" evidence="1">
    <location>
        <begin position="297"/>
        <end position="326"/>
    </location>
</feature>
<dbReference type="InterPro" id="IPR003594">
    <property type="entry name" value="HATPase_dom"/>
</dbReference>
<feature type="domain" description="Histidine kinase/HSP90-like ATPase" evidence="2">
    <location>
        <begin position="497"/>
        <end position="598"/>
    </location>
</feature>
<proteinExistence type="predicted"/>
<dbReference type="Pfam" id="PF06580">
    <property type="entry name" value="His_kinase"/>
    <property type="match status" value="1"/>
</dbReference>
<name>A0ABW3UU81_9BACL</name>
<evidence type="ECO:0000256" key="1">
    <source>
        <dbReference type="SAM" id="Phobius"/>
    </source>
</evidence>
<dbReference type="InterPro" id="IPR036890">
    <property type="entry name" value="HATPase_C_sf"/>
</dbReference>
<dbReference type="Proteomes" id="UP001597180">
    <property type="component" value="Unassembled WGS sequence"/>
</dbReference>
<feature type="domain" description="Signal transduction histidine kinase internal region" evidence="3">
    <location>
        <begin position="396"/>
        <end position="476"/>
    </location>
</feature>
<accession>A0ABW3UU81</accession>
<evidence type="ECO:0000259" key="3">
    <source>
        <dbReference type="Pfam" id="PF06580"/>
    </source>
</evidence>
<comment type="caution">
    <text evidence="4">The sequence shown here is derived from an EMBL/GenBank/DDBJ whole genome shotgun (WGS) entry which is preliminary data.</text>
</comment>
<dbReference type="PANTHER" id="PTHR34220">
    <property type="entry name" value="SENSOR HISTIDINE KINASE YPDA"/>
    <property type="match status" value="1"/>
</dbReference>
<organism evidence="4 5">
    <name type="scientific">Paenibacillus vulneris</name>
    <dbReference type="NCBI Taxonomy" id="1133364"/>
    <lineage>
        <taxon>Bacteria</taxon>
        <taxon>Bacillati</taxon>
        <taxon>Bacillota</taxon>
        <taxon>Bacilli</taxon>
        <taxon>Bacillales</taxon>
        <taxon>Paenibacillaceae</taxon>
        <taxon>Paenibacillus</taxon>
    </lineage>
</organism>
<gene>
    <name evidence="4" type="ORF">ACFQ4B_23950</name>
</gene>
<evidence type="ECO:0000313" key="5">
    <source>
        <dbReference type="Proteomes" id="UP001597180"/>
    </source>
</evidence>
<keyword evidence="1" id="KW-0472">Membrane</keyword>